<reference evidence="3" key="1">
    <citation type="submission" date="2010-07" db="EMBL/GenBank/DDBJ databases">
        <title>The genome sequence of Gaeumannomyces graminis var. tritici strain R3-111a-1.</title>
        <authorList>
            <consortium name="The Broad Institute Genome Sequencing Platform"/>
            <person name="Ma L.-J."/>
            <person name="Dead R."/>
            <person name="Young S."/>
            <person name="Zeng Q."/>
            <person name="Koehrsen M."/>
            <person name="Alvarado L."/>
            <person name="Berlin A."/>
            <person name="Chapman S.B."/>
            <person name="Chen Z."/>
            <person name="Freedman E."/>
            <person name="Gellesch M."/>
            <person name="Goldberg J."/>
            <person name="Griggs A."/>
            <person name="Gujja S."/>
            <person name="Heilman E.R."/>
            <person name="Heiman D."/>
            <person name="Hepburn T."/>
            <person name="Howarth C."/>
            <person name="Jen D."/>
            <person name="Larson L."/>
            <person name="Mehta T."/>
            <person name="Neiman D."/>
            <person name="Pearson M."/>
            <person name="Roberts A."/>
            <person name="Saif S."/>
            <person name="Shea T."/>
            <person name="Shenoy N."/>
            <person name="Sisk P."/>
            <person name="Stolte C."/>
            <person name="Sykes S."/>
            <person name="Walk T."/>
            <person name="White J."/>
            <person name="Yandava C."/>
            <person name="Haas B."/>
            <person name="Nusbaum C."/>
            <person name="Birren B."/>
        </authorList>
    </citation>
    <scope>NUCLEOTIDE SEQUENCE [LARGE SCALE GENOMIC DNA]</scope>
    <source>
        <strain evidence="3">R3-111a-1</strain>
    </source>
</reference>
<reference evidence="2" key="4">
    <citation type="journal article" date="2015" name="G3 (Bethesda)">
        <title>Genome sequences of three phytopathogenic species of the Magnaporthaceae family of fungi.</title>
        <authorList>
            <person name="Okagaki L.H."/>
            <person name="Nunes C.C."/>
            <person name="Sailsbery J."/>
            <person name="Clay B."/>
            <person name="Brown D."/>
            <person name="John T."/>
            <person name="Oh Y."/>
            <person name="Young N."/>
            <person name="Fitzgerald M."/>
            <person name="Haas B.J."/>
            <person name="Zeng Q."/>
            <person name="Young S."/>
            <person name="Adiconis X."/>
            <person name="Fan L."/>
            <person name="Levin J.Z."/>
            <person name="Mitchell T.K."/>
            <person name="Okubara P.A."/>
            <person name="Farman M.L."/>
            <person name="Kohn L.M."/>
            <person name="Birren B."/>
            <person name="Ma L.-J."/>
            <person name="Dean R.A."/>
        </authorList>
    </citation>
    <scope>NUCLEOTIDE SEQUENCE</scope>
    <source>
        <strain evidence="2">R3-111a-1</strain>
    </source>
</reference>
<dbReference type="VEuPathDB" id="FungiDB:GGTG_06693"/>
<accession>J3NZJ5</accession>
<dbReference type="AlphaFoldDB" id="J3NZJ5"/>
<dbReference type="HOGENOM" id="CLU_1555348_0_0_1"/>
<dbReference type="EMBL" id="GL385397">
    <property type="protein sequence ID" value="EJT76778.1"/>
    <property type="molecule type" value="Genomic_DNA"/>
</dbReference>
<gene>
    <name evidence="2" type="primary">20347151</name>
    <name evidence="1" type="ORF">GGTG_06693</name>
</gene>
<dbReference type="EnsemblFungi" id="EJT76778">
    <property type="protein sequence ID" value="EJT76778"/>
    <property type="gene ID" value="GGTG_06693"/>
</dbReference>
<keyword evidence="3" id="KW-1185">Reference proteome</keyword>
<name>J3NZJ5_GAET3</name>
<dbReference type="RefSeq" id="XP_009222778.1">
    <property type="nucleotide sequence ID" value="XM_009224514.1"/>
</dbReference>
<dbReference type="Proteomes" id="UP000006039">
    <property type="component" value="Unassembled WGS sequence"/>
</dbReference>
<sequence>MSTRNLVRATAQYIYAAVRMNLEQALRRHRRCMAADAYVRILTSDPLLSLPGAIEELIGTTVGGDDDGDGDDARLSAASLDPKADQIRARVCMLLRRAIHLAVAGATMADRMGRGGRRRRGEEGAPLPERRHALADDVGAWTVEHVTQLIQDSAECMLGELEHRCRREQVWE</sequence>
<reference evidence="1" key="2">
    <citation type="submission" date="2010-07" db="EMBL/GenBank/DDBJ databases">
        <authorList>
            <consortium name="The Broad Institute Genome Sequencing Platform"/>
            <consortium name="Broad Institute Genome Sequencing Center for Infectious Disease"/>
            <person name="Ma L.-J."/>
            <person name="Dead R."/>
            <person name="Young S."/>
            <person name="Zeng Q."/>
            <person name="Koehrsen M."/>
            <person name="Alvarado L."/>
            <person name="Berlin A."/>
            <person name="Chapman S.B."/>
            <person name="Chen Z."/>
            <person name="Freedman E."/>
            <person name="Gellesch M."/>
            <person name="Goldberg J."/>
            <person name="Griggs A."/>
            <person name="Gujja S."/>
            <person name="Heilman E.R."/>
            <person name="Heiman D."/>
            <person name="Hepburn T."/>
            <person name="Howarth C."/>
            <person name="Jen D."/>
            <person name="Larson L."/>
            <person name="Mehta T."/>
            <person name="Neiman D."/>
            <person name="Pearson M."/>
            <person name="Roberts A."/>
            <person name="Saif S."/>
            <person name="Shea T."/>
            <person name="Shenoy N."/>
            <person name="Sisk P."/>
            <person name="Stolte C."/>
            <person name="Sykes S."/>
            <person name="Walk T."/>
            <person name="White J."/>
            <person name="Yandava C."/>
            <person name="Haas B."/>
            <person name="Nusbaum C."/>
            <person name="Birren B."/>
        </authorList>
    </citation>
    <scope>NUCLEOTIDE SEQUENCE</scope>
    <source>
        <strain evidence="1">R3-111a-1</strain>
    </source>
</reference>
<evidence type="ECO:0000313" key="1">
    <source>
        <dbReference type="EMBL" id="EJT76778.1"/>
    </source>
</evidence>
<organism evidence="1">
    <name type="scientific">Gaeumannomyces tritici (strain R3-111a-1)</name>
    <name type="common">Wheat and barley take-all root rot fungus</name>
    <name type="synonym">Gaeumannomyces graminis var. tritici</name>
    <dbReference type="NCBI Taxonomy" id="644352"/>
    <lineage>
        <taxon>Eukaryota</taxon>
        <taxon>Fungi</taxon>
        <taxon>Dikarya</taxon>
        <taxon>Ascomycota</taxon>
        <taxon>Pezizomycotina</taxon>
        <taxon>Sordariomycetes</taxon>
        <taxon>Sordariomycetidae</taxon>
        <taxon>Magnaporthales</taxon>
        <taxon>Magnaporthaceae</taxon>
        <taxon>Gaeumannomyces</taxon>
    </lineage>
</organism>
<proteinExistence type="predicted"/>
<protein>
    <submittedName>
        <fullName evidence="1 2">Uncharacterized protein</fullName>
    </submittedName>
</protein>
<reference evidence="1" key="3">
    <citation type="submission" date="2010-09" db="EMBL/GenBank/DDBJ databases">
        <title>Annotation of Gaeumannomyces graminis var. tritici R3-111a-1.</title>
        <authorList>
            <consortium name="The Broad Institute Genome Sequencing Platform"/>
            <person name="Ma L.-J."/>
            <person name="Dead R."/>
            <person name="Young S.K."/>
            <person name="Zeng Q."/>
            <person name="Gargeya S."/>
            <person name="Fitzgerald M."/>
            <person name="Haas B."/>
            <person name="Abouelleil A."/>
            <person name="Alvarado L."/>
            <person name="Arachchi H.M."/>
            <person name="Berlin A."/>
            <person name="Brown A."/>
            <person name="Chapman S.B."/>
            <person name="Chen Z."/>
            <person name="Dunbar C."/>
            <person name="Freedman E."/>
            <person name="Gearin G."/>
            <person name="Gellesch M."/>
            <person name="Goldberg J."/>
            <person name="Griggs A."/>
            <person name="Gujja S."/>
            <person name="Heiman D."/>
            <person name="Howarth C."/>
            <person name="Larson L."/>
            <person name="Lui A."/>
            <person name="MacDonald P.J.P."/>
            <person name="Mehta T."/>
            <person name="Montmayeur A."/>
            <person name="Murphy C."/>
            <person name="Neiman D."/>
            <person name="Pearson M."/>
            <person name="Priest M."/>
            <person name="Roberts A."/>
            <person name="Saif S."/>
            <person name="Shea T."/>
            <person name="Shenoy N."/>
            <person name="Sisk P."/>
            <person name="Stolte C."/>
            <person name="Sykes S."/>
            <person name="Yandava C."/>
            <person name="Wortman J."/>
            <person name="Nusbaum C."/>
            <person name="Birren B."/>
        </authorList>
    </citation>
    <scope>NUCLEOTIDE SEQUENCE</scope>
    <source>
        <strain evidence="1">R3-111a-1</strain>
    </source>
</reference>
<dbReference type="GeneID" id="20347151"/>
<evidence type="ECO:0000313" key="3">
    <source>
        <dbReference type="Proteomes" id="UP000006039"/>
    </source>
</evidence>
<reference evidence="2" key="5">
    <citation type="submission" date="2018-04" db="UniProtKB">
        <authorList>
            <consortium name="EnsemblFungi"/>
        </authorList>
    </citation>
    <scope>IDENTIFICATION</scope>
    <source>
        <strain evidence="2">R3-111a-1</strain>
    </source>
</reference>
<evidence type="ECO:0000313" key="2">
    <source>
        <dbReference type="EnsemblFungi" id="EJT76778"/>
    </source>
</evidence>